<feature type="domain" description="SAP" evidence="2">
    <location>
        <begin position="8"/>
        <end position="42"/>
    </location>
</feature>
<feature type="compositionally biased region" description="Basic and acidic residues" evidence="1">
    <location>
        <begin position="281"/>
        <end position="308"/>
    </location>
</feature>
<dbReference type="Gene3D" id="3.30.420.10">
    <property type="entry name" value="Ribonuclease H-like superfamily/Ribonuclease H"/>
    <property type="match status" value="1"/>
</dbReference>
<dbReference type="GO" id="GO:0004520">
    <property type="term" value="F:DNA endonuclease activity"/>
    <property type="evidence" value="ECO:0007669"/>
    <property type="project" value="TreeGrafter"/>
</dbReference>
<protein>
    <submittedName>
        <fullName evidence="3">Ribonuclease H-like protein</fullName>
    </submittedName>
</protein>
<dbReference type="InterPro" id="IPR036397">
    <property type="entry name" value="RNaseH_sf"/>
</dbReference>
<feature type="compositionally biased region" description="Basic residues" evidence="1">
    <location>
        <begin position="358"/>
        <end position="368"/>
    </location>
</feature>
<dbReference type="SMART" id="SM00513">
    <property type="entry name" value="SAP"/>
    <property type="match status" value="1"/>
</dbReference>
<dbReference type="OrthoDB" id="5552842at2759"/>
<dbReference type="InterPro" id="IPR012337">
    <property type="entry name" value="RNaseH-like_sf"/>
</dbReference>
<dbReference type="Pfam" id="PF02037">
    <property type="entry name" value="SAP"/>
    <property type="match status" value="1"/>
</dbReference>
<accession>A0A9P4SDF2</accession>
<dbReference type="GO" id="GO:0070336">
    <property type="term" value="F:flap-structured DNA binding"/>
    <property type="evidence" value="ECO:0007669"/>
    <property type="project" value="TreeGrafter"/>
</dbReference>
<dbReference type="PANTHER" id="PTHR28072">
    <property type="entry name" value="CRUCIFORM CUTTING ENDONUCLEASE 1, MITOCHONDRIAL-RELATED"/>
    <property type="match status" value="1"/>
</dbReference>
<reference evidence="3" key="1">
    <citation type="journal article" date="2020" name="Stud. Mycol.">
        <title>101 Dothideomycetes genomes: a test case for predicting lifestyles and emergence of pathogens.</title>
        <authorList>
            <person name="Haridas S."/>
            <person name="Albert R."/>
            <person name="Binder M."/>
            <person name="Bloem J."/>
            <person name="Labutti K."/>
            <person name="Salamov A."/>
            <person name="Andreopoulos B."/>
            <person name="Baker S."/>
            <person name="Barry K."/>
            <person name="Bills G."/>
            <person name="Bluhm B."/>
            <person name="Cannon C."/>
            <person name="Castanera R."/>
            <person name="Culley D."/>
            <person name="Daum C."/>
            <person name="Ezra D."/>
            <person name="Gonzalez J."/>
            <person name="Henrissat B."/>
            <person name="Kuo A."/>
            <person name="Liang C."/>
            <person name="Lipzen A."/>
            <person name="Lutzoni F."/>
            <person name="Magnuson J."/>
            <person name="Mondo S."/>
            <person name="Nolan M."/>
            <person name="Ohm R."/>
            <person name="Pangilinan J."/>
            <person name="Park H.-J."/>
            <person name="Ramirez L."/>
            <person name="Alfaro M."/>
            <person name="Sun H."/>
            <person name="Tritt A."/>
            <person name="Yoshinaga Y."/>
            <person name="Zwiers L.-H."/>
            <person name="Turgeon B."/>
            <person name="Goodwin S."/>
            <person name="Spatafora J."/>
            <person name="Crous P."/>
            <person name="Grigoriev I."/>
        </authorList>
    </citation>
    <scope>NUCLEOTIDE SEQUENCE</scope>
    <source>
        <strain evidence="3">CBS 101060</strain>
    </source>
</reference>
<feature type="compositionally biased region" description="Low complexity" evidence="1">
    <location>
        <begin position="372"/>
        <end position="382"/>
    </location>
</feature>
<dbReference type="Pfam" id="PF09159">
    <property type="entry name" value="Ydc2-catalyt"/>
    <property type="match status" value="1"/>
</dbReference>
<organism evidence="3 4">
    <name type="scientific">Patellaria atrata CBS 101060</name>
    <dbReference type="NCBI Taxonomy" id="1346257"/>
    <lineage>
        <taxon>Eukaryota</taxon>
        <taxon>Fungi</taxon>
        <taxon>Dikarya</taxon>
        <taxon>Ascomycota</taxon>
        <taxon>Pezizomycotina</taxon>
        <taxon>Dothideomycetes</taxon>
        <taxon>Dothideomycetes incertae sedis</taxon>
        <taxon>Patellariales</taxon>
        <taxon>Patellariaceae</taxon>
        <taxon>Patellaria</taxon>
    </lineage>
</organism>
<dbReference type="SUPFAM" id="SSF53098">
    <property type="entry name" value="Ribonuclease H-like"/>
    <property type="match status" value="1"/>
</dbReference>
<evidence type="ECO:0000259" key="2">
    <source>
        <dbReference type="PROSITE" id="PS50800"/>
    </source>
</evidence>
<dbReference type="EMBL" id="MU006092">
    <property type="protein sequence ID" value="KAF2840638.1"/>
    <property type="molecule type" value="Genomic_DNA"/>
</dbReference>
<feature type="compositionally biased region" description="Polar residues" evidence="1">
    <location>
        <begin position="144"/>
        <end position="165"/>
    </location>
</feature>
<dbReference type="InterPro" id="IPR039197">
    <property type="entry name" value="Mrs1/Cce1"/>
</dbReference>
<keyword evidence="4" id="KW-1185">Reference proteome</keyword>
<dbReference type="CDD" id="cd16963">
    <property type="entry name" value="CCE1"/>
    <property type="match status" value="1"/>
</dbReference>
<feature type="region of interest" description="Disordered" evidence="1">
    <location>
        <begin position="261"/>
        <end position="308"/>
    </location>
</feature>
<evidence type="ECO:0000313" key="3">
    <source>
        <dbReference type="EMBL" id="KAF2840638.1"/>
    </source>
</evidence>
<feature type="region of interest" description="Disordered" evidence="1">
    <location>
        <begin position="53"/>
        <end position="76"/>
    </location>
</feature>
<dbReference type="PANTHER" id="PTHR28072:SF1">
    <property type="entry name" value="CRUCIFORM CUTTING ENDONUCLEASE 1, MITOCHONDRIAL-RELATED"/>
    <property type="match status" value="1"/>
</dbReference>
<dbReference type="InterPro" id="IPR003034">
    <property type="entry name" value="SAP_dom"/>
</dbReference>
<evidence type="ECO:0000256" key="1">
    <source>
        <dbReference type="SAM" id="MobiDB-lite"/>
    </source>
</evidence>
<evidence type="ECO:0000313" key="4">
    <source>
        <dbReference type="Proteomes" id="UP000799429"/>
    </source>
</evidence>
<feature type="region of interest" description="Disordered" evidence="1">
    <location>
        <begin position="358"/>
        <end position="392"/>
    </location>
</feature>
<dbReference type="GO" id="GO:0000402">
    <property type="term" value="F:crossed form four-way junction DNA binding"/>
    <property type="evidence" value="ECO:0007669"/>
    <property type="project" value="TreeGrafter"/>
</dbReference>
<feature type="compositionally biased region" description="Basic and acidic residues" evidence="1">
    <location>
        <begin position="56"/>
        <end position="76"/>
    </location>
</feature>
<sequence>MRPPPSSLSSLKLLQLRHLLSSIGAQTSGTKTVLLTRLRKELLVPRLALPLTGGGRGEKGKGEKGENTKVEKEGGRDEVGKTRILSIDMGIRNLAFCVVDVRFGVQGSRSGEKSVETDVEKSTEDAMPNITVIAWRKVSLVLPTSSRPTSDPNSPNPDETETPQQYHPLPLSRTAYALLKQTLLPYFPTTILIERQRFRSGGGAAIQEWTVRVNMLEAMVYAVLETLRAERGVNIDGEEEVTFPAVWDVNPKRVGRFWLGSEPVEGGHKLTPPSTTGMGKGKGEKNKPTTNNDDKEERKRQKREPIKIQKKDKIALVARWIHTSTSTSTSPSGFDLAFAPDADVTTTKSAFEPRPKVKVKGKASKSLKKSTDTTTAMDADTAPPDPNFGQAAVPHGKLDDLADCLLQAAAWVAWERNRRRILRGGC</sequence>
<proteinExistence type="predicted"/>
<name>A0A9P4SDF2_9PEZI</name>
<gene>
    <name evidence="3" type="ORF">M501DRAFT_1001631</name>
</gene>
<dbReference type="Proteomes" id="UP000799429">
    <property type="component" value="Unassembled WGS sequence"/>
</dbReference>
<dbReference type="AlphaFoldDB" id="A0A9P4SDF2"/>
<dbReference type="InterPro" id="IPR015242">
    <property type="entry name" value="Ydc2_cat"/>
</dbReference>
<dbReference type="GO" id="GO:0005739">
    <property type="term" value="C:mitochondrion"/>
    <property type="evidence" value="ECO:0007669"/>
    <property type="project" value="TreeGrafter"/>
</dbReference>
<dbReference type="GO" id="GO:0000403">
    <property type="term" value="F:Y-form DNA binding"/>
    <property type="evidence" value="ECO:0007669"/>
    <property type="project" value="TreeGrafter"/>
</dbReference>
<comment type="caution">
    <text evidence="3">The sequence shown here is derived from an EMBL/GenBank/DDBJ whole genome shotgun (WGS) entry which is preliminary data.</text>
</comment>
<feature type="region of interest" description="Disordered" evidence="1">
    <location>
        <begin position="144"/>
        <end position="167"/>
    </location>
</feature>
<dbReference type="PROSITE" id="PS50800">
    <property type="entry name" value="SAP"/>
    <property type="match status" value="1"/>
</dbReference>